<protein>
    <submittedName>
        <fullName evidence="1">OLC1v1025232C1</fullName>
    </submittedName>
</protein>
<gene>
    <name evidence="1" type="ORF">OLC1_LOCUS2615</name>
</gene>
<sequence>MSTLSSTDVVMINLEFVDDADVKLEDVKVDGDGQSTLTSSNDSKEAKRATLSLYLNKRHSSQEIVPKKYSRTTVKILSVGLG</sequence>
<organism evidence="1 2">
    <name type="scientific">Oldenlandia corymbosa var. corymbosa</name>
    <dbReference type="NCBI Taxonomy" id="529605"/>
    <lineage>
        <taxon>Eukaryota</taxon>
        <taxon>Viridiplantae</taxon>
        <taxon>Streptophyta</taxon>
        <taxon>Embryophyta</taxon>
        <taxon>Tracheophyta</taxon>
        <taxon>Spermatophyta</taxon>
        <taxon>Magnoliopsida</taxon>
        <taxon>eudicotyledons</taxon>
        <taxon>Gunneridae</taxon>
        <taxon>Pentapetalae</taxon>
        <taxon>asterids</taxon>
        <taxon>lamiids</taxon>
        <taxon>Gentianales</taxon>
        <taxon>Rubiaceae</taxon>
        <taxon>Rubioideae</taxon>
        <taxon>Spermacoceae</taxon>
        <taxon>Hedyotis-Oldenlandia complex</taxon>
        <taxon>Oldenlandia</taxon>
    </lineage>
</organism>
<name>A0AAV1C4S4_OLDCO</name>
<evidence type="ECO:0000313" key="2">
    <source>
        <dbReference type="Proteomes" id="UP001161247"/>
    </source>
</evidence>
<reference evidence="1" key="1">
    <citation type="submission" date="2023-03" db="EMBL/GenBank/DDBJ databases">
        <authorList>
            <person name="Julca I."/>
        </authorList>
    </citation>
    <scope>NUCLEOTIDE SEQUENCE</scope>
</reference>
<dbReference type="Proteomes" id="UP001161247">
    <property type="component" value="Chromosome 1"/>
</dbReference>
<evidence type="ECO:0000313" key="1">
    <source>
        <dbReference type="EMBL" id="CAI9090455.1"/>
    </source>
</evidence>
<dbReference type="AlphaFoldDB" id="A0AAV1C4S4"/>
<dbReference type="EMBL" id="OX459118">
    <property type="protein sequence ID" value="CAI9090455.1"/>
    <property type="molecule type" value="Genomic_DNA"/>
</dbReference>
<proteinExistence type="predicted"/>
<accession>A0AAV1C4S4</accession>
<keyword evidence="2" id="KW-1185">Reference proteome</keyword>